<evidence type="ECO:0000313" key="2">
    <source>
        <dbReference type="Proteomes" id="UP000789901"/>
    </source>
</evidence>
<proteinExistence type="predicted"/>
<dbReference type="EMBL" id="CAJVQB010074354">
    <property type="protein sequence ID" value="CAG8844014.1"/>
    <property type="molecule type" value="Genomic_DNA"/>
</dbReference>
<keyword evidence="2" id="KW-1185">Reference proteome</keyword>
<comment type="caution">
    <text evidence="1">The sequence shown here is derived from an EMBL/GenBank/DDBJ whole genome shotgun (WGS) entry which is preliminary data.</text>
</comment>
<gene>
    <name evidence="1" type="ORF">GMARGA_LOCUS36857</name>
</gene>
<name>A0ABN7X0F5_GIGMA</name>
<accession>A0ABN7X0F5</accession>
<protein>
    <submittedName>
        <fullName evidence="1">4334_t:CDS:1</fullName>
    </submittedName>
</protein>
<dbReference type="Proteomes" id="UP000789901">
    <property type="component" value="Unassembled WGS sequence"/>
</dbReference>
<organism evidence="1 2">
    <name type="scientific">Gigaspora margarita</name>
    <dbReference type="NCBI Taxonomy" id="4874"/>
    <lineage>
        <taxon>Eukaryota</taxon>
        <taxon>Fungi</taxon>
        <taxon>Fungi incertae sedis</taxon>
        <taxon>Mucoromycota</taxon>
        <taxon>Glomeromycotina</taxon>
        <taxon>Glomeromycetes</taxon>
        <taxon>Diversisporales</taxon>
        <taxon>Gigasporaceae</taxon>
        <taxon>Gigaspora</taxon>
    </lineage>
</organism>
<reference evidence="1 2" key="1">
    <citation type="submission" date="2021-06" db="EMBL/GenBank/DDBJ databases">
        <authorList>
            <person name="Kallberg Y."/>
            <person name="Tangrot J."/>
            <person name="Rosling A."/>
        </authorList>
    </citation>
    <scope>NUCLEOTIDE SEQUENCE [LARGE SCALE GENOMIC DNA]</scope>
    <source>
        <strain evidence="1 2">120-4 pot B 10/14</strain>
    </source>
</reference>
<evidence type="ECO:0000313" key="1">
    <source>
        <dbReference type="EMBL" id="CAG8844014.1"/>
    </source>
</evidence>
<sequence length="111" mass="12554">MAQTDNASDLQKILFKVLPIGSILERDSDKVLQQALRVTIDRLLLETLKMLYKGEELLEFGTKKDLDVAATKAFVLRVVNREGWDIGAEIKDPLDKNPIEIVFKEKLASAR</sequence>